<accession>A0A1E1WMV5</accession>
<evidence type="ECO:0000313" key="4">
    <source>
        <dbReference type="EMBL" id="JAT88176.1"/>
    </source>
</evidence>
<dbReference type="GO" id="GO:0003677">
    <property type="term" value="F:DNA binding"/>
    <property type="evidence" value="ECO:0007669"/>
    <property type="project" value="InterPro"/>
</dbReference>
<evidence type="ECO:0000259" key="2">
    <source>
        <dbReference type="PROSITE" id="PS51029"/>
    </source>
</evidence>
<dbReference type="GO" id="GO:0006357">
    <property type="term" value="P:regulation of transcription by RNA polymerase II"/>
    <property type="evidence" value="ECO:0007669"/>
    <property type="project" value="TreeGrafter"/>
</dbReference>
<dbReference type="PROSITE" id="PS51029">
    <property type="entry name" value="MADF"/>
    <property type="match status" value="1"/>
</dbReference>
<evidence type="ECO:0000259" key="3">
    <source>
        <dbReference type="PROSITE" id="PS51031"/>
    </source>
</evidence>
<dbReference type="InterPro" id="IPR039353">
    <property type="entry name" value="TF_Adf1"/>
</dbReference>
<evidence type="ECO:0008006" key="5">
    <source>
        <dbReference type="Google" id="ProtNLM"/>
    </source>
</evidence>
<dbReference type="Pfam" id="PF02944">
    <property type="entry name" value="BESS"/>
    <property type="match status" value="1"/>
</dbReference>
<proteinExistence type="predicted"/>
<dbReference type="Pfam" id="PF10545">
    <property type="entry name" value="MADF_DNA_bdg"/>
    <property type="match status" value="1"/>
</dbReference>
<evidence type="ECO:0000256" key="1">
    <source>
        <dbReference type="PROSITE-ProRule" id="PRU00371"/>
    </source>
</evidence>
<dbReference type="GO" id="GO:0005634">
    <property type="term" value="C:nucleus"/>
    <property type="evidence" value="ECO:0007669"/>
    <property type="project" value="UniProtKB-SubCell"/>
</dbReference>
<dbReference type="PANTHER" id="PTHR12243:SF67">
    <property type="entry name" value="COREPRESSOR OF PANGOLIN, ISOFORM A-RELATED"/>
    <property type="match status" value="1"/>
</dbReference>
<protein>
    <recommendedName>
        <fullName evidence="5">MADF domain-containing protein</fullName>
    </recommendedName>
</protein>
<dbReference type="GO" id="GO:0005667">
    <property type="term" value="C:transcription regulator complex"/>
    <property type="evidence" value="ECO:0007669"/>
    <property type="project" value="TreeGrafter"/>
</dbReference>
<sequence length="248" mass="29021">MFKVNPASQLKTHDLIELVKKRPQIWDKNCHEYKDRYSIKRAWVEICEEFVPQFNELKENVKKPILEMVTKKWNNVRDTYLKSLKNRTKKKCKPYIHANLLTFLDSNYYDLCDKSNALNQDDQSYIDNENQNSDMESEPYINEVFLDLDEGELSPNKIVKTAFANTSKENDCQNGTVSDEIAAIFSNLIEREEDEDRAFFNSITPTVKKLSSDAKLEFRIQVMTVLKNLKKGDSLKKEKDPIDDDDDD</sequence>
<dbReference type="EMBL" id="GDQN01002878">
    <property type="protein sequence ID" value="JAT88176.1"/>
    <property type="molecule type" value="Transcribed_RNA"/>
</dbReference>
<reference evidence="4" key="1">
    <citation type="submission" date="2015-09" db="EMBL/GenBank/DDBJ databases">
        <title>De novo assembly of Pectinophora gossypiella (Pink Bollworm) gut transcriptome.</title>
        <authorList>
            <person name="Tassone E.E."/>
        </authorList>
    </citation>
    <scope>NUCLEOTIDE SEQUENCE</scope>
</reference>
<gene>
    <name evidence="4" type="ORF">g.16232</name>
</gene>
<dbReference type="InterPro" id="IPR006578">
    <property type="entry name" value="MADF-dom"/>
</dbReference>
<feature type="domain" description="MADF" evidence="2">
    <location>
        <begin position="14"/>
        <end position="109"/>
    </location>
</feature>
<comment type="subcellular location">
    <subcellularLocation>
        <location evidence="1">Nucleus</location>
    </subcellularLocation>
</comment>
<keyword evidence="1" id="KW-0539">Nucleus</keyword>
<feature type="domain" description="BESS" evidence="3">
    <location>
        <begin position="193"/>
        <end position="232"/>
    </location>
</feature>
<dbReference type="PROSITE" id="PS51031">
    <property type="entry name" value="BESS"/>
    <property type="match status" value="1"/>
</dbReference>
<name>A0A1E1WMV5_PECGO</name>
<dbReference type="PANTHER" id="PTHR12243">
    <property type="entry name" value="MADF DOMAIN TRANSCRIPTION FACTOR"/>
    <property type="match status" value="1"/>
</dbReference>
<organism evidence="4">
    <name type="scientific">Pectinophora gossypiella</name>
    <name type="common">Cotton pink bollworm</name>
    <name type="synonym">Depressaria gossypiella</name>
    <dbReference type="NCBI Taxonomy" id="13191"/>
    <lineage>
        <taxon>Eukaryota</taxon>
        <taxon>Metazoa</taxon>
        <taxon>Ecdysozoa</taxon>
        <taxon>Arthropoda</taxon>
        <taxon>Hexapoda</taxon>
        <taxon>Insecta</taxon>
        <taxon>Pterygota</taxon>
        <taxon>Neoptera</taxon>
        <taxon>Endopterygota</taxon>
        <taxon>Lepidoptera</taxon>
        <taxon>Glossata</taxon>
        <taxon>Ditrysia</taxon>
        <taxon>Gelechioidea</taxon>
        <taxon>Gelechiidae</taxon>
        <taxon>Apatetrinae</taxon>
        <taxon>Pectinophora</taxon>
    </lineage>
</organism>
<dbReference type="InterPro" id="IPR004210">
    <property type="entry name" value="BESS_motif"/>
</dbReference>
<dbReference type="SMART" id="SM00595">
    <property type="entry name" value="MADF"/>
    <property type="match status" value="1"/>
</dbReference>
<dbReference type="AlphaFoldDB" id="A0A1E1WMV5"/>
<dbReference type="OrthoDB" id="7442800at2759"/>